<dbReference type="RefSeq" id="XP_011389598.1">
    <property type="nucleotide sequence ID" value="XM_011391296.1"/>
</dbReference>
<dbReference type="GeneID" id="23563687"/>
<comment type="similarity">
    <text evidence="1">Belongs to the short-chain dehydrogenases/reductases (SDR) family.</text>
</comment>
<feature type="region of interest" description="Disordered" evidence="3">
    <location>
        <begin position="240"/>
        <end position="265"/>
    </location>
</feature>
<dbReference type="Gene3D" id="3.40.50.720">
    <property type="entry name" value="NAD(P)-binding Rossmann-like Domain"/>
    <property type="match status" value="1"/>
</dbReference>
<dbReference type="Proteomes" id="UP000000561">
    <property type="component" value="Chromosome 8"/>
</dbReference>
<keyword evidence="4" id="KW-0812">Transmembrane</keyword>
<feature type="transmembrane region" description="Helical" evidence="4">
    <location>
        <begin position="18"/>
        <end position="36"/>
    </location>
</feature>
<dbReference type="STRING" id="237631.A0A0D1DWM0"/>
<dbReference type="KEGG" id="uma:UMAG_03132"/>
<keyword evidence="4" id="KW-0472">Membrane</keyword>
<dbReference type="AlphaFoldDB" id="A0A0D1DWM0"/>
<evidence type="ECO:0000313" key="6">
    <source>
        <dbReference type="Proteomes" id="UP000000561"/>
    </source>
</evidence>
<evidence type="ECO:0000256" key="3">
    <source>
        <dbReference type="SAM" id="MobiDB-lite"/>
    </source>
</evidence>
<dbReference type="SUPFAM" id="SSF51735">
    <property type="entry name" value="NAD(P)-binding Rossmann-fold domains"/>
    <property type="match status" value="1"/>
</dbReference>
<protein>
    <recommendedName>
        <fullName evidence="7">Ketoreductase (KR) domain-containing protein</fullName>
    </recommendedName>
</protein>
<dbReference type="PANTHER" id="PTHR24320:SF152">
    <property type="entry name" value="SHORT-CHAIN DEHYDROGENASE_REDUCTASE FAMILY PROTEIN"/>
    <property type="match status" value="1"/>
</dbReference>
<dbReference type="eggNOG" id="KOG1208">
    <property type="taxonomic scope" value="Eukaryota"/>
</dbReference>
<feature type="transmembrane region" description="Helical" evidence="4">
    <location>
        <begin position="67"/>
        <end position="87"/>
    </location>
</feature>
<evidence type="ECO:0000256" key="2">
    <source>
        <dbReference type="ARBA" id="ARBA00023002"/>
    </source>
</evidence>
<feature type="transmembrane region" description="Helical" evidence="4">
    <location>
        <begin position="386"/>
        <end position="403"/>
    </location>
</feature>
<proteinExistence type="inferred from homology"/>
<keyword evidence="6" id="KW-1185">Reference proteome</keyword>
<sequence length="516" mass="56868">MPVHFFASAVSSTVPTEYWATIAASLVAISLLKTWSKGAKLLDAQRTRACAEAPRADKRFVDLHGRIILVATGAFTPLGVVTLASLAHRGAQIIALTASISSPAVIQMIELIRDSTQSELIYAEQCDVGSLESISAFAALWNSGDKKQQEGVRRLDGLLFLPPGREELQNVQVQTASTGTSTSRKDRIYQLHVLARLHLVNSLLSSLLVQPPEREVRIVSVMSPFYAAGVAHFDVLSSATSTGEPKNAESEAETRGPTPLQTRSESSYSALIGAASLRWYVLTVELQRRLDLLAEADPRPRTKLGDVEMQARADAMFAPRAPPSGSRSTSVEAQVALRMKRHSNISIINVCAGFERSSDIIDTFFPPASLVYNDAFHKFIFIVRTSVRLIVLLIVWPVLWLLAKSPATAADSVVWATTRTLESLSERHARITTSLTQPARSLQPNIQVTRRNDNLIPAELYREGNIIRPPLPQRFHVAPPDHTDTDDAWSQLWMQDEQEVERRITALGGHIQRPKV</sequence>
<dbReference type="OrthoDB" id="191979at2759"/>
<organism evidence="5 6">
    <name type="scientific">Mycosarcoma maydis</name>
    <name type="common">Corn smut fungus</name>
    <name type="synonym">Ustilago maydis</name>
    <dbReference type="NCBI Taxonomy" id="5270"/>
    <lineage>
        <taxon>Eukaryota</taxon>
        <taxon>Fungi</taxon>
        <taxon>Dikarya</taxon>
        <taxon>Basidiomycota</taxon>
        <taxon>Ustilaginomycotina</taxon>
        <taxon>Ustilaginomycetes</taxon>
        <taxon>Ustilaginales</taxon>
        <taxon>Ustilaginaceae</taxon>
        <taxon>Mycosarcoma</taxon>
    </lineage>
</organism>
<name>A0A0D1DWM0_MYCMD</name>
<dbReference type="GO" id="GO:0016491">
    <property type="term" value="F:oxidoreductase activity"/>
    <property type="evidence" value="ECO:0007669"/>
    <property type="project" value="UniProtKB-KW"/>
</dbReference>
<dbReference type="EMBL" id="CM003147">
    <property type="protein sequence ID" value="KIS68559.1"/>
    <property type="molecule type" value="Genomic_DNA"/>
</dbReference>
<dbReference type="InParanoid" id="A0A0D1DWM0"/>
<keyword evidence="2" id="KW-0560">Oxidoreductase</keyword>
<dbReference type="VEuPathDB" id="FungiDB:UMAG_03132"/>
<evidence type="ECO:0000256" key="4">
    <source>
        <dbReference type="SAM" id="Phobius"/>
    </source>
</evidence>
<keyword evidence="4" id="KW-1133">Transmembrane helix</keyword>
<dbReference type="PANTHER" id="PTHR24320">
    <property type="entry name" value="RETINOL DEHYDROGENASE"/>
    <property type="match status" value="1"/>
</dbReference>
<dbReference type="InterPro" id="IPR036291">
    <property type="entry name" value="NAD(P)-bd_dom_sf"/>
</dbReference>
<gene>
    <name evidence="5" type="ORF">UMAG_03132</name>
</gene>
<evidence type="ECO:0000256" key="1">
    <source>
        <dbReference type="ARBA" id="ARBA00006484"/>
    </source>
</evidence>
<reference evidence="5 6" key="1">
    <citation type="journal article" date="2006" name="Nature">
        <title>Insights from the genome of the biotrophic fungal plant pathogen Ustilago maydis.</title>
        <authorList>
            <person name="Kamper J."/>
            <person name="Kahmann R."/>
            <person name="Bolker M."/>
            <person name="Ma L.J."/>
            <person name="Brefort T."/>
            <person name="Saville B.J."/>
            <person name="Banuett F."/>
            <person name="Kronstad J.W."/>
            <person name="Gold S.E."/>
            <person name="Muller O."/>
            <person name="Perlin M.H."/>
            <person name="Wosten H.A."/>
            <person name="de Vries R."/>
            <person name="Ruiz-Herrera J."/>
            <person name="Reynaga-Pena C.G."/>
            <person name="Snetselaar K."/>
            <person name="McCann M."/>
            <person name="Perez-Martin J."/>
            <person name="Feldbrugge M."/>
            <person name="Basse C.W."/>
            <person name="Steinberg G."/>
            <person name="Ibeas J.I."/>
            <person name="Holloman W."/>
            <person name="Guzman P."/>
            <person name="Farman M."/>
            <person name="Stajich J.E."/>
            <person name="Sentandreu R."/>
            <person name="Gonzalez-Prieto J.M."/>
            <person name="Kennell J.C."/>
            <person name="Molina L."/>
            <person name="Schirawski J."/>
            <person name="Mendoza-Mendoza A."/>
            <person name="Greilinger D."/>
            <person name="Munch K."/>
            <person name="Rossel N."/>
            <person name="Scherer M."/>
            <person name="Vranes M."/>
            <person name="Ladendorf O."/>
            <person name="Vincon V."/>
            <person name="Fuchs U."/>
            <person name="Sandrock B."/>
            <person name="Meng S."/>
            <person name="Ho E.C."/>
            <person name="Cahill M.J."/>
            <person name="Boyce K.J."/>
            <person name="Klose J."/>
            <person name="Klosterman S.J."/>
            <person name="Deelstra H.J."/>
            <person name="Ortiz-Castellanos L."/>
            <person name="Li W."/>
            <person name="Sanchez-Alonso P."/>
            <person name="Schreier P.H."/>
            <person name="Hauser-Hahn I."/>
            <person name="Vaupel M."/>
            <person name="Koopmann E."/>
            <person name="Friedrich G."/>
            <person name="Voss H."/>
            <person name="Schluter T."/>
            <person name="Margolis J."/>
            <person name="Platt D."/>
            <person name="Swimmer C."/>
            <person name="Gnirke A."/>
            <person name="Chen F."/>
            <person name="Vysotskaia V."/>
            <person name="Mannhaupt G."/>
            <person name="Guldener U."/>
            <person name="Munsterkotter M."/>
            <person name="Haase D."/>
            <person name="Oesterheld M."/>
            <person name="Mewes H.W."/>
            <person name="Mauceli E.W."/>
            <person name="DeCaprio D."/>
            <person name="Wade C.M."/>
            <person name="Butler J."/>
            <person name="Young S."/>
            <person name="Jaffe D.B."/>
            <person name="Calvo S."/>
            <person name="Nusbaum C."/>
            <person name="Galagan J."/>
            <person name="Birren B.W."/>
        </authorList>
    </citation>
    <scope>NUCLEOTIDE SEQUENCE [LARGE SCALE GENOMIC DNA]</scope>
    <source>
        <strain evidence="6">DSM 14603 / FGSC 9021 / UM521</strain>
    </source>
</reference>
<evidence type="ECO:0008006" key="7">
    <source>
        <dbReference type="Google" id="ProtNLM"/>
    </source>
</evidence>
<evidence type="ECO:0000313" key="5">
    <source>
        <dbReference type="EMBL" id="KIS68559.1"/>
    </source>
</evidence>
<dbReference type="OMA" id="AASLRWY"/>
<accession>A0A0D1DWM0</accession>